<dbReference type="EMBL" id="JACCBM010000001">
    <property type="protein sequence ID" value="NYD72197.1"/>
    <property type="molecule type" value="Genomic_DNA"/>
</dbReference>
<dbReference type="Pfam" id="PF06475">
    <property type="entry name" value="Glycolipid_bind"/>
    <property type="match status" value="1"/>
</dbReference>
<gene>
    <name evidence="1" type="ORF">BJ984_003355</name>
</gene>
<proteinExistence type="predicted"/>
<sequence>MHIVTRSLAWVPAARPGFEGLTLTLTPTGATAVGHITAEPSETDPRGFDVFYRIECDEAWRTRYVTVADTATSRSLELWSTGDGHWQGDDGRMLVHLLDAVDVDLSATPFSNTLPIRRLGLALGQSAEITTAYIDIPSLHVSADRQRYTRIAPSTYRYESLDGSFVRDVEVDDEGFVTDYPGLFTRVGR</sequence>
<evidence type="ECO:0008006" key="3">
    <source>
        <dbReference type="Google" id="ProtNLM"/>
    </source>
</evidence>
<reference evidence="1 2" key="1">
    <citation type="submission" date="2020-07" db="EMBL/GenBank/DDBJ databases">
        <title>Sequencing the genomes of 1000 actinobacteria strains.</title>
        <authorList>
            <person name="Klenk H.-P."/>
        </authorList>
    </citation>
    <scope>NUCLEOTIDE SEQUENCE [LARGE SCALE GENOMIC DNA]</scope>
    <source>
        <strain evidence="1 2">DSM 26474</strain>
    </source>
</reference>
<evidence type="ECO:0000313" key="1">
    <source>
        <dbReference type="EMBL" id="NYD72197.1"/>
    </source>
</evidence>
<dbReference type="InterPro" id="IPR009467">
    <property type="entry name" value="Glycolipid-bd_prot_put"/>
</dbReference>
<evidence type="ECO:0000313" key="2">
    <source>
        <dbReference type="Proteomes" id="UP000549913"/>
    </source>
</evidence>
<dbReference type="SUPFAM" id="SSF159275">
    <property type="entry name" value="PA1994-like"/>
    <property type="match status" value="1"/>
</dbReference>
<dbReference type="AlphaFoldDB" id="A0A852STL3"/>
<dbReference type="Proteomes" id="UP000549913">
    <property type="component" value="Unassembled WGS sequence"/>
</dbReference>
<comment type="caution">
    <text evidence="1">The sequence shown here is derived from an EMBL/GenBank/DDBJ whole genome shotgun (WGS) entry which is preliminary data.</text>
</comment>
<dbReference type="RefSeq" id="WP_179549002.1">
    <property type="nucleotide sequence ID" value="NZ_BSEW01000002.1"/>
</dbReference>
<organism evidence="1 2">
    <name type="scientific">Herbiconiux flava</name>
    <dbReference type="NCBI Taxonomy" id="881268"/>
    <lineage>
        <taxon>Bacteria</taxon>
        <taxon>Bacillati</taxon>
        <taxon>Actinomycetota</taxon>
        <taxon>Actinomycetes</taxon>
        <taxon>Micrococcales</taxon>
        <taxon>Microbacteriaceae</taxon>
        <taxon>Herbiconiux</taxon>
    </lineage>
</organism>
<protein>
    <recommendedName>
        <fullName evidence="3">Glycolipid-binding domain-containing protein</fullName>
    </recommendedName>
</protein>
<accession>A0A852STL3</accession>
<name>A0A852STL3_9MICO</name>
<keyword evidence="2" id="KW-1185">Reference proteome</keyword>